<name>A0A392M0X1_9FABA</name>
<feature type="compositionally biased region" description="Polar residues" evidence="1">
    <location>
        <begin position="168"/>
        <end position="190"/>
    </location>
</feature>
<protein>
    <submittedName>
        <fullName evidence="2">Uncharacterized protein</fullName>
    </submittedName>
</protein>
<evidence type="ECO:0000256" key="1">
    <source>
        <dbReference type="SAM" id="MobiDB-lite"/>
    </source>
</evidence>
<evidence type="ECO:0000313" key="2">
    <source>
        <dbReference type="EMBL" id="MCH80905.1"/>
    </source>
</evidence>
<accession>A0A392M0X1</accession>
<proteinExistence type="predicted"/>
<organism evidence="2 3">
    <name type="scientific">Trifolium medium</name>
    <dbReference type="NCBI Taxonomy" id="97028"/>
    <lineage>
        <taxon>Eukaryota</taxon>
        <taxon>Viridiplantae</taxon>
        <taxon>Streptophyta</taxon>
        <taxon>Embryophyta</taxon>
        <taxon>Tracheophyta</taxon>
        <taxon>Spermatophyta</taxon>
        <taxon>Magnoliopsida</taxon>
        <taxon>eudicotyledons</taxon>
        <taxon>Gunneridae</taxon>
        <taxon>Pentapetalae</taxon>
        <taxon>rosids</taxon>
        <taxon>fabids</taxon>
        <taxon>Fabales</taxon>
        <taxon>Fabaceae</taxon>
        <taxon>Papilionoideae</taxon>
        <taxon>50 kb inversion clade</taxon>
        <taxon>NPAAA clade</taxon>
        <taxon>Hologalegina</taxon>
        <taxon>IRL clade</taxon>
        <taxon>Trifolieae</taxon>
        <taxon>Trifolium</taxon>
    </lineage>
</organism>
<keyword evidence="3" id="KW-1185">Reference proteome</keyword>
<feature type="region of interest" description="Disordered" evidence="1">
    <location>
        <begin position="113"/>
        <end position="138"/>
    </location>
</feature>
<gene>
    <name evidence="2" type="ORF">A2U01_0001681</name>
</gene>
<evidence type="ECO:0000313" key="3">
    <source>
        <dbReference type="Proteomes" id="UP000265520"/>
    </source>
</evidence>
<dbReference type="EMBL" id="LXQA010001631">
    <property type="protein sequence ID" value="MCH80905.1"/>
    <property type="molecule type" value="Genomic_DNA"/>
</dbReference>
<dbReference type="AlphaFoldDB" id="A0A392M0X1"/>
<sequence length="283" mass="31144">MRHISLCVSGGNQEVEKGKLSQSKVQPSKEVGDLVVVGGAQDLDLEEGVTDTRGVGGDILRRGGPQEKDTTFNAGIRSNFQRKRSLSLYLLIGEEEDQELGLEEPIANFKIKKRVQRENSSRGGRHPKQGGKAKPPVLGVPKFIQLAEAMRLGGGKQRRKKEARVSDGSGQSRDNVENSFSSDSGNSNQRGVIDTVVPDSQVNGNLEVVLPLEKVPNSSGINLLLTDECDIHQHLEATKLLEVQKTVGFCYDKSDGEVIKELLTDEVRDRTKKVEWEQKQGYQ</sequence>
<feature type="region of interest" description="Disordered" evidence="1">
    <location>
        <begin position="151"/>
        <end position="191"/>
    </location>
</feature>
<dbReference type="Proteomes" id="UP000265520">
    <property type="component" value="Unassembled WGS sequence"/>
</dbReference>
<comment type="caution">
    <text evidence="2">The sequence shown here is derived from an EMBL/GenBank/DDBJ whole genome shotgun (WGS) entry which is preliminary data.</text>
</comment>
<reference evidence="2 3" key="1">
    <citation type="journal article" date="2018" name="Front. Plant Sci.">
        <title>Red Clover (Trifolium pratense) and Zigzag Clover (T. medium) - A Picture of Genomic Similarities and Differences.</title>
        <authorList>
            <person name="Dluhosova J."/>
            <person name="Istvanek J."/>
            <person name="Nedelnik J."/>
            <person name="Repkova J."/>
        </authorList>
    </citation>
    <scope>NUCLEOTIDE SEQUENCE [LARGE SCALE GENOMIC DNA]</scope>
    <source>
        <strain evidence="3">cv. 10/8</strain>
        <tissue evidence="2">Leaf</tissue>
    </source>
</reference>